<dbReference type="STRING" id="930990.A0A067MYS6"/>
<dbReference type="InterPro" id="IPR011009">
    <property type="entry name" value="Kinase-like_dom_sf"/>
</dbReference>
<dbReference type="InterPro" id="IPR000719">
    <property type="entry name" value="Prot_kinase_dom"/>
</dbReference>
<reference evidence="4" key="1">
    <citation type="journal article" date="2014" name="Proc. Natl. Acad. Sci. U.S.A.">
        <title>Extensive sampling of basidiomycete genomes demonstrates inadequacy of the white-rot/brown-rot paradigm for wood decay fungi.</title>
        <authorList>
            <person name="Riley R."/>
            <person name="Salamov A.A."/>
            <person name="Brown D.W."/>
            <person name="Nagy L.G."/>
            <person name="Floudas D."/>
            <person name="Held B.W."/>
            <person name="Levasseur A."/>
            <person name="Lombard V."/>
            <person name="Morin E."/>
            <person name="Otillar R."/>
            <person name="Lindquist E.A."/>
            <person name="Sun H."/>
            <person name="LaButti K.M."/>
            <person name="Schmutz J."/>
            <person name="Jabbour D."/>
            <person name="Luo H."/>
            <person name="Baker S.E."/>
            <person name="Pisabarro A.G."/>
            <person name="Walton J.D."/>
            <person name="Blanchette R.A."/>
            <person name="Henrissat B."/>
            <person name="Martin F."/>
            <person name="Cullen D."/>
            <person name="Hibbett D.S."/>
            <person name="Grigoriev I.V."/>
        </authorList>
    </citation>
    <scope>NUCLEOTIDE SEQUENCE [LARGE SCALE GENOMIC DNA]</scope>
    <source>
        <strain evidence="4">FD-172 SS1</strain>
    </source>
</reference>
<dbReference type="EMBL" id="KL198017">
    <property type="protein sequence ID" value="KDQ20883.1"/>
    <property type="molecule type" value="Genomic_DNA"/>
</dbReference>
<protein>
    <recommendedName>
        <fullName evidence="2">Protein kinase domain-containing protein</fullName>
    </recommendedName>
</protein>
<dbReference type="Proteomes" id="UP000027195">
    <property type="component" value="Unassembled WGS sequence"/>
</dbReference>
<dbReference type="OrthoDB" id="3260094at2759"/>
<feature type="region of interest" description="Disordered" evidence="1">
    <location>
        <begin position="562"/>
        <end position="614"/>
    </location>
</feature>
<dbReference type="PROSITE" id="PS50011">
    <property type="entry name" value="PROTEIN_KINASE_DOM"/>
    <property type="match status" value="1"/>
</dbReference>
<proteinExistence type="predicted"/>
<evidence type="ECO:0000259" key="2">
    <source>
        <dbReference type="PROSITE" id="PS50011"/>
    </source>
</evidence>
<dbReference type="GO" id="GO:0005524">
    <property type="term" value="F:ATP binding"/>
    <property type="evidence" value="ECO:0007669"/>
    <property type="project" value="InterPro"/>
</dbReference>
<dbReference type="Pfam" id="PF17667">
    <property type="entry name" value="Pkinase_fungal"/>
    <property type="match status" value="1"/>
</dbReference>
<feature type="domain" description="Protein kinase" evidence="2">
    <location>
        <begin position="265"/>
        <end position="646"/>
    </location>
</feature>
<dbReference type="InParanoid" id="A0A067MYS6"/>
<accession>A0A067MYS6</accession>
<dbReference type="PANTHER" id="PTHR38248">
    <property type="entry name" value="FUNK1 6"/>
    <property type="match status" value="1"/>
</dbReference>
<evidence type="ECO:0000313" key="3">
    <source>
        <dbReference type="EMBL" id="KDQ20883.1"/>
    </source>
</evidence>
<evidence type="ECO:0000256" key="1">
    <source>
        <dbReference type="SAM" id="MobiDB-lite"/>
    </source>
</evidence>
<dbReference type="Gene3D" id="1.10.510.10">
    <property type="entry name" value="Transferase(Phosphotransferase) domain 1"/>
    <property type="match status" value="1"/>
</dbReference>
<sequence length="742" mass="83488">MAGTPSHFLDALALHDLEWKWSRLTQGLADSRCIPPQNFINHFLPKPPLATAKEMQIYLTNHDIWKKYDSCPPAASTSSGDDIFAPFAALFNDVLAHYTKVTFTEPTMTMRCDSGKALEGSGLRSNSPSGVLVPIDAPPIINWNLVGATFEFKKTRTLLNWEDNVKKILWSMAYIMANDCCRRFTFGVTVDNTAMRLWFCDRSGFVISDRFDFLKNPALVVRIFILLGTASQTELGYDPSITRIYVNGAEQLDIEVHSEGETRTFRTLRLLSNSATDRVRSRATRVWVVHEKDDPSKQLVLKDVWVEDDRRREGDIYKEVLDSVQEEDKERARAHFLDPMCHGDVRVVLRSGERVVDNTRDTVRQGYIIPRAAFSASLFRISANTPLVSKVSNTDDGSVPELSAGILDDIDGRTFHARTHYRIVFDGVGVSAKDLMDMTKILKALEGAANGLDILDKYDLIHRDVSISNILLVNNVGKIADFEFVQKTRQGGVRSDAFDKKQHPGCVGTRPFMASEVQYGIYRYSKLCDPRVWTFFQNTIHDAEALWWVIVWILVWTSPAVSSAGDVGDHRTPMGINTTETRDASSRADLNGIDTRSAGGGKEEGDVESDFDDEDKVEDVEIEAEYEDSPEAAGDVARLGVLHDLFPSADQPTTLSKREIAFNMAAEFQHQTACLPEEYQKLRRVAEDLRARLFGWYSREREWTDEGGPDECVFKGIYSDVVLPPLRRAIEENGVGELRFIG</sequence>
<organism evidence="3 4">
    <name type="scientific">Botryobasidium botryosum (strain FD-172 SS1)</name>
    <dbReference type="NCBI Taxonomy" id="930990"/>
    <lineage>
        <taxon>Eukaryota</taxon>
        <taxon>Fungi</taxon>
        <taxon>Dikarya</taxon>
        <taxon>Basidiomycota</taxon>
        <taxon>Agaricomycotina</taxon>
        <taxon>Agaricomycetes</taxon>
        <taxon>Cantharellales</taxon>
        <taxon>Botryobasidiaceae</taxon>
        <taxon>Botryobasidium</taxon>
    </lineage>
</organism>
<dbReference type="GO" id="GO:0004672">
    <property type="term" value="F:protein kinase activity"/>
    <property type="evidence" value="ECO:0007669"/>
    <property type="project" value="InterPro"/>
</dbReference>
<feature type="compositionally biased region" description="Acidic residues" evidence="1">
    <location>
        <begin position="605"/>
        <end position="614"/>
    </location>
</feature>
<evidence type="ECO:0000313" key="4">
    <source>
        <dbReference type="Proteomes" id="UP000027195"/>
    </source>
</evidence>
<keyword evidence="4" id="KW-1185">Reference proteome</keyword>
<dbReference type="InterPro" id="IPR008266">
    <property type="entry name" value="Tyr_kinase_AS"/>
</dbReference>
<gene>
    <name evidence="3" type="ORF">BOTBODRAFT_50929</name>
</gene>
<name>A0A067MYS6_BOTB1</name>
<dbReference type="InterPro" id="IPR040976">
    <property type="entry name" value="Pkinase_fungal"/>
</dbReference>
<dbReference type="AlphaFoldDB" id="A0A067MYS6"/>
<dbReference type="PROSITE" id="PS00109">
    <property type="entry name" value="PROTEIN_KINASE_TYR"/>
    <property type="match status" value="1"/>
</dbReference>
<dbReference type="SUPFAM" id="SSF56112">
    <property type="entry name" value="Protein kinase-like (PK-like)"/>
    <property type="match status" value="1"/>
</dbReference>
<dbReference type="HOGENOM" id="CLU_374258_0_0_1"/>
<dbReference type="PANTHER" id="PTHR38248:SF2">
    <property type="entry name" value="FUNK1 11"/>
    <property type="match status" value="1"/>
</dbReference>